<dbReference type="EMBL" id="FOFX01000002">
    <property type="protein sequence ID" value="SEP71740.1"/>
    <property type="molecule type" value="Genomic_DNA"/>
</dbReference>
<name>A0A1H9A4X2_9PROT</name>
<feature type="domain" description="DUF3631" evidence="1">
    <location>
        <begin position="253"/>
        <end position="432"/>
    </location>
</feature>
<gene>
    <name evidence="2" type="ORF">SAMN05421510_1002114</name>
</gene>
<dbReference type="InterPro" id="IPR022081">
    <property type="entry name" value="DUF3631"/>
</dbReference>
<dbReference type="RefSeq" id="WP_074719590.1">
    <property type="nucleotide sequence ID" value="NZ_FOFX01000002.1"/>
</dbReference>
<proteinExistence type="predicted"/>
<dbReference type="Proteomes" id="UP000181998">
    <property type="component" value="Unassembled WGS sequence"/>
</dbReference>
<keyword evidence="2" id="KW-0067">ATP-binding</keyword>
<evidence type="ECO:0000313" key="2">
    <source>
        <dbReference type="EMBL" id="SEP71740.1"/>
    </source>
</evidence>
<keyword evidence="2" id="KW-0547">Nucleotide-binding</keyword>
<organism evidence="2 3">
    <name type="scientific">Nitrosomonas ureae</name>
    <dbReference type="NCBI Taxonomy" id="44577"/>
    <lineage>
        <taxon>Bacteria</taxon>
        <taxon>Pseudomonadati</taxon>
        <taxon>Pseudomonadota</taxon>
        <taxon>Betaproteobacteria</taxon>
        <taxon>Nitrosomonadales</taxon>
        <taxon>Nitrosomonadaceae</taxon>
        <taxon>Nitrosomonas</taxon>
    </lineage>
</organism>
<sequence length="514" mass="57627">MAFKTMPATPEQQTSFVEQSTETIHEAIKRLSLLHPIEYEKVRQTEADKLGLTRITELDRSVKQARKQSTENKTPFANTEPWPEPINPALLLDEVSATIRRFIVMDKYQADIAALWLAVCWFVDVIHTAATALINAPEKSCGKTQLLTLMGKLAPRATQLSGISPSVLFRMIEKYQPTLFVDEIETVLKDNEDLRGLLNAGHTRDSAFVWRSVAAGDDFEPKRFTVWGMKAIAGINAAKLAETVTSRSIVFELRRKKQDEKVDRLRFAEPLLFERLTAQLARFSEDYSNAVKQTRPILPDELGDREQDNIEPLLQVAYVAGDHWPDTATKAALQIFNASRNNQSTANELLADIQEVFETKGTDKISTADLIALLVSDDEKSWQTYNRGKSLSPKQLANKLKGYGIYSKTVRIGYETPRGYELDQFADAFERYLTKHTSTPPLSATTPQTNIHKALSVADDVADSLPKCNNATNVSHRENVAATQNLSATLKPLPHKDCDNVADRTPLTRKCVRI</sequence>
<evidence type="ECO:0000313" key="3">
    <source>
        <dbReference type="Proteomes" id="UP000181998"/>
    </source>
</evidence>
<dbReference type="GO" id="GO:0004386">
    <property type="term" value="F:helicase activity"/>
    <property type="evidence" value="ECO:0007669"/>
    <property type="project" value="UniProtKB-KW"/>
</dbReference>
<dbReference type="AlphaFoldDB" id="A0A1H9A4X2"/>
<dbReference type="OrthoDB" id="5959484at2"/>
<keyword evidence="2" id="KW-0347">Helicase</keyword>
<protein>
    <submittedName>
        <fullName evidence="2">Putative DNA primase/helicase</fullName>
    </submittedName>
</protein>
<reference evidence="3" key="1">
    <citation type="submission" date="2016-10" db="EMBL/GenBank/DDBJ databases">
        <authorList>
            <person name="Varghese N."/>
            <person name="Submissions S."/>
        </authorList>
    </citation>
    <scope>NUCLEOTIDE SEQUENCE [LARGE SCALE GENOMIC DNA]</scope>
    <source>
        <strain evidence="3">Nm9</strain>
    </source>
</reference>
<dbReference type="Pfam" id="PF12307">
    <property type="entry name" value="DUF3631"/>
    <property type="match status" value="1"/>
</dbReference>
<accession>A0A1H9A4X2</accession>
<evidence type="ECO:0000259" key="1">
    <source>
        <dbReference type="Pfam" id="PF12307"/>
    </source>
</evidence>
<keyword evidence="2" id="KW-0378">Hydrolase</keyword>